<dbReference type="AlphaFoldDB" id="A0A7R9GG78"/>
<organism evidence="2">
    <name type="scientific">Notodromas monacha</name>
    <dbReference type="NCBI Taxonomy" id="399045"/>
    <lineage>
        <taxon>Eukaryota</taxon>
        <taxon>Metazoa</taxon>
        <taxon>Ecdysozoa</taxon>
        <taxon>Arthropoda</taxon>
        <taxon>Crustacea</taxon>
        <taxon>Oligostraca</taxon>
        <taxon>Ostracoda</taxon>
        <taxon>Podocopa</taxon>
        <taxon>Podocopida</taxon>
        <taxon>Cypridocopina</taxon>
        <taxon>Cypridoidea</taxon>
        <taxon>Cyprididae</taxon>
        <taxon>Notodromas</taxon>
    </lineage>
</organism>
<feature type="region of interest" description="Disordered" evidence="1">
    <location>
        <begin position="1"/>
        <end position="72"/>
    </location>
</feature>
<feature type="compositionally biased region" description="Low complexity" evidence="1">
    <location>
        <begin position="11"/>
        <end position="31"/>
    </location>
</feature>
<evidence type="ECO:0000313" key="3">
    <source>
        <dbReference type="Proteomes" id="UP000678499"/>
    </source>
</evidence>
<name>A0A7R9GG78_9CRUS</name>
<evidence type="ECO:0000256" key="1">
    <source>
        <dbReference type="SAM" id="MobiDB-lite"/>
    </source>
</evidence>
<proteinExistence type="predicted"/>
<feature type="compositionally biased region" description="Basic residues" evidence="1">
    <location>
        <begin position="32"/>
        <end position="43"/>
    </location>
</feature>
<protein>
    <submittedName>
        <fullName evidence="2">Uncharacterized protein</fullName>
    </submittedName>
</protein>
<gene>
    <name evidence="2" type="ORF">NMOB1V02_LOCUS7606</name>
</gene>
<reference evidence="2" key="1">
    <citation type="submission" date="2020-11" db="EMBL/GenBank/DDBJ databases">
        <authorList>
            <person name="Tran Van P."/>
        </authorList>
    </citation>
    <scope>NUCLEOTIDE SEQUENCE</scope>
</reference>
<sequence>EPKSAHPPYISPSLLQPSSSSSLLRNNLSKRNSTKQQKKKRKEKKEDKEAKANEKHSQDRMRKQEKDRQISSAARIVKTFPFKYAKKFIDMDLKNNSSALNNVMWKILLKIVGIASLCACSPLVKVKTSPHASFSSSSATVYSNGCCGQNGKLLVHKHEHKHKHVHKHLKAVNNKKQIPMKKDHFDFGDFHWQDFDFNDFPFELSSLGHEQKTGKKITPGSKEASSPSVANPWSYRGNNLGWNLGYLGSHSSSSYSSSSFLICKTCENAAYDQLSNRHNSTSRTMSPRCRS</sequence>
<feature type="compositionally biased region" description="Basic and acidic residues" evidence="1">
    <location>
        <begin position="44"/>
        <end position="69"/>
    </location>
</feature>
<feature type="non-terminal residue" evidence="2">
    <location>
        <position position="1"/>
    </location>
</feature>
<dbReference type="EMBL" id="OA883900">
    <property type="protein sequence ID" value="CAD7279942.1"/>
    <property type="molecule type" value="Genomic_DNA"/>
</dbReference>
<dbReference type="EMBL" id="CAJPEX010001863">
    <property type="protein sequence ID" value="CAG0920094.1"/>
    <property type="molecule type" value="Genomic_DNA"/>
</dbReference>
<keyword evidence="3" id="KW-1185">Reference proteome</keyword>
<accession>A0A7R9GG78</accession>
<dbReference type="Proteomes" id="UP000678499">
    <property type="component" value="Unassembled WGS sequence"/>
</dbReference>
<feature type="non-terminal residue" evidence="2">
    <location>
        <position position="291"/>
    </location>
</feature>
<feature type="region of interest" description="Disordered" evidence="1">
    <location>
        <begin position="211"/>
        <end position="230"/>
    </location>
</feature>
<evidence type="ECO:0000313" key="2">
    <source>
        <dbReference type="EMBL" id="CAD7279942.1"/>
    </source>
</evidence>